<name>A0A917HA34_9BACT</name>
<dbReference type="Proteomes" id="UP000647241">
    <property type="component" value="Unassembled WGS sequence"/>
</dbReference>
<reference evidence="4" key="2">
    <citation type="submission" date="2020-09" db="EMBL/GenBank/DDBJ databases">
        <authorList>
            <person name="Sun Q."/>
            <person name="Zhou Y."/>
        </authorList>
    </citation>
    <scope>NUCLEOTIDE SEQUENCE</scope>
    <source>
        <strain evidence="4">CGMCC 1.12997</strain>
    </source>
</reference>
<evidence type="ECO:0000256" key="2">
    <source>
        <dbReference type="ARBA" id="ARBA00023172"/>
    </source>
</evidence>
<dbReference type="SUPFAM" id="SSF53041">
    <property type="entry name" value="Resolvase-like"/>
    <property type="match status" value="1"/>
</dbReference>
<dbReference type="PROSITE" id="PS51736">
    <property type="entry name" value="RECOMBINASES_3"/>
    <property type="match status" value="1"/>
</dbReference>
<proteinExistence type="predicted"/>
<organism evidence="4 5">
    <name type="scientific">Edaphobacter dinghuensis</name>
    <dbReference type="NCBI Taxonomy" id="1560005"/>
    <lineage>
        <taxon>Bacteria</taxon>
        <taxon>Pseudomonadati</taxon>
        <taxon>Acidobacteriota</taxon>
        <taxon>Terriglobia</taxon>
        <taxon>Terriglobales</taxon>
        <taxon>Acidobacteriaceae</taxon>
        <taxon>Edaphobacter</taxon>
    </lineage>
</organism>
<dbReference type="GO" id="GO:0003677">
    <property type="term" value="F:DNA binding"/>
    <property type="evidence" value="ECO:0007669"/>
    <property type="project" value="UniProtKB-KW"/>
</dbReference>
<comment type="caution">
    <text evidence="4">The sequence shown here is derived from an EMBL/GenBank/DDBJ whole genome shotgun (WGS) entry which is preliminary data.</text>
</comment>
<dbReference type="SMART" id="SM00857">
    <property type="entry name" value="Resolvase"/>
    <property type="match status" value="1"/>
</dbReference>
<dbReference type="GO" id="GO:0000150">
    <property type="term" value="F:DNA strand exchange activity"/>
    <property type="evidence" value="ECO:0007669"/>
    <property type="project" value="InterPro"/>
</dbReference>
<feature type="domain" description="Resolvase/invertase-type recombinase catalytic" evidence="3">
    <location>
        <begin position="2"/>
        <end position="139"/>
    </location>
</feature>
<evidence type="ECO:0000256" key="1">
    <source>
        <dbReference type="ARBA" id="ARBA00023125"/>
    </source>
</evidence>
<keyword evidence="1" id="KW-0238">DNA-binding</keyword>
<reference evidence="4" key="1">
    <citation type="journal article" date="2014" name="Int. J. Syst. Evol. Microbiol.">
        <title>Complete genome sequence of Corynebacterium casei LMG S-19264T (=DSM 44701T), isolated from a smear-ripened cheese.</title>
        <authorList>
            <consortium name="US DOE Joint Genome Institute (JGI-PGF)"/>
            <person name="Walter F."/>
            <person name="Albersmeier A."/>
            <person name="Kalinowski J."/>
            <person name="Ruckert C."/>
        </authorList>
    </citation>
    <scope>NUCLEOTIDE SEQUENCE</scope>
    <source>
        <strain evidence="4">CGMCC 1.12997</strain>
    </source>
</reference>
<dbReference type="Gene3D" id="3.40.50.1390">
    <property type="entry name" value="Resolvase, N-terminal catalytic domain"/>
    <property type="match status" value="1"/>
</dbReference>
<dbReference type="InterPro" id="IPR006119">
    <property type="entry name" value="Resolv_N"/>
</dbReference>
<dbReference type="InterPro" id="IPR050639">
    <property type="entry name" value="SSR_resolvase"/>
</dbReference>
<dbReference type="Pfam" id="PF00239">
    <property type="entry name" value="Resolvase"/>
    <property type="match status" value="1"/>
</dbReference>
<evidence type="ECO:0000259" key="3">
    <source>
        <dbReference type="PROSITE" id="PS51736"/>
    </source>
</evidence>
<dbReference type="PANTHER" id="PTHR30461:SF2">
    <property type="entry name" value="SERINE RECOMBINASE PINE-RELATED"/>
    <property type="match status" value="1"/>
</dbReference>
<dbReference type="RefSeq" id="WP_188554328.1">
    <property type="nucleotide sequence ID" value="NZ_BMGT01000002.1"/>
</dbReference>
<protein>
    <submittedName>
        <fullName evidence="4">Resolvase</fullName>
    </submittedName>
</protein>
<dbReference type="AlphaFoldDB" id="A0A917HA34"/>
<keyword evidence="5" id="KW-1185">Reference proteome</keyword>
<evidence type="ECO:0000313" key="5">
    <source>
        <dbReference type="Proteomes" id="UP000647241"/>
    </source>
</evidence>
<dbReference type="InterPro" id="IPR036162">
    <property type="entry name" value="Resolvase-like_N_sf"/>
</dbReference>
<dbReference type="PANTHER" id="PTHR30461">
    <property type="entry name" value="DNA-INVERTASE FROM LAMBDOID PROPHAGE"/>
    <property type="match status" value="1"/>
</dbReference>
<dbReference type="EMBL" id="BMGT01000002">
    <property type="protein sequence ID" value="GGG71929.1"/>
    <property type="molecule type" value="Genomic_DNA"/>
</dbReference>
<sequence length="226" mass="24364">MKFIGYYRVSTVKQGVSGLGLEAQKETVRGYLNSVPRWKMVDEVVEVESGKRNDRPELARALALCRVHRATLIVAKLDRLARNAHFVTGLMESGVDFVVVDCPHFNKLTITILAAVAEAEAKAISERTKVALQAAKARGVRLGGNRGRLSASVSLAGAKASAQMRQGRARVWASDVLPVIRSIQADGARSLRAVAAELNEKGVPSPSSGVWHGNSVRRVLAQTPSM</sequence>
<keyword evidence="2" id="KW-0233">DNA recombination</keyword>
<evidence type="ECO:0000313" key="4">
    <source>
        <dbReference type="EMBL" id="GGG71929.1"/>
    </source>
</evidence>
<accession>A0A917HA34</accession>
<dbReference type="CDD" id="cd00338">
    <property type="entry name" value="Ser_Recombinase"/>
    <property type="match status" value="1"/>
</dbReference>
<gene>
    <name evidence="4" type="ORF">GCM10011585_12770</name>
</gene>